<protein>
    <submittedName>
        <fullName evidence="2">Uncharacterized protein</fullName>
    </submittedName>
</protein>
<dbReference type="Proteomes" id="UP000263012">
    <property type="component" value="Chromosome"/>
</dbReference>
<keyword evidence="1" id="KW-0175">Coiled coil</keyword>
<dbReference type="OrthoDB" id="240468at2157"/>
<reference evidence="3" key="1">
    <citation type="submission" date="2017-11" db="EMBL/GenBank/DDBJ databases">
        <title>Phenotypic and genomic properties of facultatively anaerobic sulfur-reducing natronoarchaea from hypersaline soda lakes.</title>
        <authorList>
            <person name="Sorokin D.Y."/>
            <person name="Kublanov I.V."/>
            <person name="Roman P."/>
            <person name="Sinninghe Damste J.S."/>
            <person name="Golyshin P.N."/>
            <person name="Rojo D."/>
            <person name="Ciordia S."/>
            <person name="Mena M.D.C."/>
            <person name="Ferrer M."/>
            <person name="Messina E."/>
            <person name="Smedile F."/>
            <person name="La Spada G."/>
            <person name="La Cono V."/>
            <person name="Yakimov M.M."/>
        </authorList>
    </citation>
    <scope>NUCLEOTIDE SEQUENCE [LARGE SCALE GENOMIC DNA]</scope>
    <source>
        <strain evidence="3">AArc-Sl</strain>
    </source>
</reference>
<dbReference type="KEGG" id="hdf:AArcSl_0733"/>
<dbReference type="RefSeq" id="WP_119815202.1">
    <property type="nucleotide sequence ID" value="NZ_CP025066.1"/>
</dbReference>
<dbReference type="AlphaFoldDB" id="A0A343TH08"/>
<accession>A0A343TH08</accession>
<dbReference type="GeneID" id="37877077"/>
<evidence type="ECO:0000313" key="3">
    <source>
        <dbReference type="Proteomes" id="UP000263012"/>
    </source>
</evidence>
<sequence length="692" mass="75780">MTTDAPTAIDRRTYLASLAGIGTAALAGCTFLESGQDGSTTRLEDAEARALAERFAPSFYFDTYEKWFPTDPRHYEIEADGESVVGGFEAFNGYHERFDDPDSPPDPTVFYHAVEYDDSPLAVVQFWQYSAFDQFSTNFHWHDWEVLHVFVDTDSNEPQLHVASSHSRRVPNNEFLDPDPDRIPAILVELGSHSNTLSINEQRERFQRLPRGGVLADITNGAFDGLEALADMPIAYGLPRDEGGPLPFALPELDGVPIYEHDRLPSVDRTDLLEESLVIRSYEALASPPSDLPLRETGMVFDHVDRNAPDADVEYDLAPARELEHIEEFTGPQLSFEFAVPQFLEDAVSGHITSVGVPWHSPRYDNPAADISDPDHRGALAERYEAIGEPSPVNTVVASVTEAITTDDAPEDEGLTTEDSTVESVVLLESEPEVVPTFAGGVTVFRGVPDGDHRLTVNGAGVAPHSEEVSPREDEEITAAGVNGEVPLVANEHAIKLEVDPTDADSELTDLAIEDDFAGRLYDAPLSEPDAVYVHRGGAYTTEIRDSDDEIGAIRVNPGRESERVRVEDPRTGKASLATFLATIAEETAASVASVATDETTDDQQERNTISGLQQALAAVADSAQRAADQAEAGNRENADAALDEVSTRLDRVAERLTDARQPLPDEIARAVERRLEQARRRTEQAKRSEKL</sequence>
<dbReference type="EMBL" id="CP025066">
    <property type="protein sequence ID" value="AUX08380.1"/>
    <property type="molecule type" value="Genomic_DNA"/>
</dbReference>
<evidence type="ECO:0000313" key="2">
    <source>
        <dbReference type="EMBL" id="AUX08380.1"/>
    </source>
</evidence>
<organism evidence="2 3">
    <name type="scientific">Halalkaliarchaeum desulfuricum</name>
    <dbReference type="NCBI Taxonomy" id="2055893"/>
    <lineage>
        <taxon>Archaea</taxon>
        <taxon>Methanobacteriati</taxon>
        <taxon>Methanobacteriota</taxon>
        <taxon>Stenosarchaea group</taxon>
        <taxon>Halobacteria</taxon>
        <taxon>Halobacteriales</taxon>
        <taxon>Haloferacaceae</taxon>
        <taxon>Halalkaliarchaeum</taxon>
    </lineage>
</organism>
<proteinExistence type="predicted"/>
<evidence type="ECO:0000256" key="1">
    <source>
        <dbReference type="SAM" id="Coils"/>
    </source>
</evidence>
<keyword evidence="3" id="KW-1185">Reference proteome</keyword>
<feature type="coiled-coil region" evidence="1">
    <location>
        <begin position="636"/>
        <end position="689"/>
    </location>
</feature>
<gene>
    <name evidence="2" type="ORF">AArcSl_0733</name>
</gene>
<name>A0A343TH08_9EURY</name>